<keyword evidence="2" id="KW-1185">Reference proteome</keyword>
<sequence length="155" mass="17001">MDRDLCEVQVQQDYVFAEGVLLVAPGENDEVMGNLDQDLALPQIGAGCTLASQALGDLVCKNCPSIVFLMETKNNKVKLETIRIKLGFDSGAYVDPEEWRELHEHAAVLVEAAIGSDHNPLLLNTLPPRNKVGKPFKFESFWVTDGECKGVISDS</sequence>
<reference evidence="1 2" key="1">
    <citation type="submission" date="2020-08" db="EMBL/GenBank/DDBJ databases">
        <title>Plant Genome Project.</title>
        <authorList>
            <person name="Zhang R.-G."/>
        </authorList>
    </citation>
    <scope>NUCLEOTIDE SEQUENCE [LARGE SCALE GENOMIC DNA]</scope>
    <source>
        <strain evidence="1">WSP0</strain>
        <tissue evidence="1">Leaf</tissue>
    </source>
</reference>
<evidence type="ECO:0000313" key="1">
    <source>
        <dbReference type="EMBL" id="KAG5516128.1"/>
    </source>
</evidence>
<protein>
    <submittedName>
        <fullName evidence="1">Uncharacterized protein</fullName>
    </submittedName>
</protein>
<dbReference type="Proteomes" id="UP000823749">
    <property type="component" value="Chromosome 13"/>
</dbReference>
<comment type="caution">
    <text evidence="1">The sequence shown here is derived from an EMBL/GenBank/DDBJ whole genome shotgun (WGS) entry which is preliminary data.</text>
</comment>
<organism evidence="1 2">
    <name type="scientific">Rhododendron griersonianum</name>
    <dbReference type="NCBI Taxonomy" id="479676"/>
    <lineage>
        <taxon>Eukaryota</taxon>
        <taxon>Viridiplantae</taxon>
        <taxon>Streptophyta</taxon>
        <taxon>Embryophyta</taxon>
        <taxon>Tracheophyta</taxon>
        <taxon>Spermatophyta</taxon>
        <taxon>Magnoliopsida</taxon>
        <taxon>eudicotyledons</taxon>
        <taxon>Gunneridae</taxon>
        <taxon>Pentapetalae</taxon>
        <taxon>asterids</taxon>
        <taxon>Ericales</taxon>
        <taxon>Ericaceae</taxon>
        <taxon>Ericoideae</taxon>
        <taxon>Rhodoreae</taxon>
        <taxon>Rhododendron</taxon>
    </lineage>
</organism>
<gene>
    <name evidence="1" type="ORF">RHGRI_036992</name>
</gene>
<dbReference type="EMBL" id="JACTNZ010000013">
    <property type="protein sequence ID" value="KAG5516128.1"/>
    <property type="molecule type" value="Genomic_DNA"/>
</dbReference>
<evidence type="ECO:0000313" key="2">
    <source>
        <dbReference type="Proteomes" id="UP000823749"/>
    </source>
</evidence>
<proteinExistence type="predicted"/>
<dbReference type="AlphaFoldDB" id="A0AAV6HQ64"/>
<name>A0AAV6HQ64_9ERIC</name>
<accession>A0AAV6HQ64</accession>